<dbReference type="GO" id="GO:0003700">
    <property type="term" value="F:DNA-binding transcription factor activity"/>
    <property type="evidence" value="ECO:0007669"/>
    <property type="project" value="TreeGrafter"/>
</dbReference>
<feature type="transmembrane region" description="Helical" evidence="6">
    <location>
        <begin position="75"/>
        <end position="100"/>
    </location>
</feature>
<keyword evidence="2 6" id="KW-0812">Transmembrane</keyword>
<dbReference type="InterPro" id="IPR019109">
    <property type="entry name" value="MamF_MmsF"/>
</dbReference>
<evidence type="ECO:0000256" key="6">
    <source>
        <dbReference type="SAM" id="Phobius"/>
    </source>
</evidence>
<dbReference type="Pfam" id="PF09685">
    <property type="entry name" value="MamF_MmsF"/>
    <property type="match status" value="1"/>
</dbReference>
<dbReference type="Pfam" id="PF01381">
    <property type="entry name" value="HTH_3"/>
    <property type="match status" value="1"/>
</dbReference>
<comment type="caution">
    <text evidence="8">The sequence shown here is derived from an EMBL/GenBank/DDBJ whole genome shotgun (WGS) entry which is preliminary data.</text>
</comment>
<protein>
    <recommendedName>
        <fullName evidence="7">HTH cro/C1-type domain-containing protein</fullName>
    </recommendedName>
</protein>
<proteinExistence type="predicted"/>
<evidence type="ECO:0000313" key="9">
    <source>
        <dbReference type="Proteomes" id="UP000006330"/>
    </source>
</evidence>
<evidence type="ECO:0000256" key="1">
    <source>
        <dbReference type="ARBA" id="ARBA00004141"/>
    </source>
</evidence>
<dbReference type="PANTHER" id="PTHR46797:SF1">
    <property type="entry name" value="METHYLPHOSPHONATE SYNTHASE"/>
    <property type="match status" value="1"/>
</dbReference>
<evidence type="ECO:0000256" key="5">
    <source>
        <dbReference type="ARBA" id="ARBA00023136"/>
    </source>
</evidence>
<dbReference type="InterPro" id="IPR001387">
    <property type="entry name" value="Cro/C1-type_HTH"/>
</dbReference>
<gene>
    <name evidence="8" type="ORF">HMPREF1076_02860</name>
</gene>
<dbReference type="OrthoDB" id="7865033at2"/>
<dbReference type="Gene3D" id="1.10.260.40">
    <property type="entry name" value="lambda repressor-like DNA-binding domains"/>
    <property type="match status" value="1"/>
</dbReference>
<dbReference type="RefSeq" id="WP_007655198.1">
    <property type="nucleotide sequence ID" value="NZ_JH976473.1"/>
</dbReference>
<evidence type="ECO:0000256" key="3">
    <source>
        <dbReference type="ARBA" id="ARBA00022989"/>
    </source>
</evidence>
<sequence length="184" mass="21596">MKTIGERIKTIRKQKGLSQELLSERAGINLRTIQRIEKNETTPRGNTLQMLCQALDVPIDSLIEYGKTEDRNYLAWFHLSAIAGLFIPAGQILLPFILWITNRDKTKDLYEQGANMISFQIWWTAFIYLQVFFNLFFHYQQLLMFLYFAGMGTFCLAYPLFISIRIFKGKPIKLFYPKLIPLIR</sequence>
<dbReference type="PROSITE" id="PS50943">
    <property type="entry name" value="HTH_CROC1"/>
    <property type="match status" value="1"/>
</dbReference>
<feature type="transmembrane region" description="Helical" evidence="6">
    <location>
        <begin position="121"/>
        <end position="139"/>
    </location>
</feature>
<feature type="transmembrane region" description="Helical" evidence="6">
    <location>
        <begin position="145"/>
        <end position="167"/>
    </location>
</feature>
<keyword evidence="4" id="KW-0238">DNA-binding</keyword>
<keyword evidence="3 6" id="KW-1133">Transmembrane helix</keyword>
<dbReference type="SMART" id="SM00530">
    <property type="entry name" value="HTH_XRE"/>
    <property type="match status" value="1"/>
</dbReference>
<dbReference type="GO" id="GO:0003677">
    <property type="term" value="F:DNA binding"/>
    <property type="evidence" value="ECO:0007669"/>
    <property type="project" value="UniProtKB-KW"/>
</dbReference>
<dbReference type="Proteomes" id="UP000006330">
    <property type="component" value="Unassembled WGS sequence"/>
</dbReference>
<organism evidence="8 9">
    <name type="scientific">Parabacteroides goldsteinii CL02T12C30</name>
    <dbReference type="NCBI Taxonomy" id="999418"/>
    <lineage>
        <taxon>Bacteria</taxon>
        <taxon>Pseudomonadati</taxon>
        <taxon>Bacteroidota</taxon>
        <taxon>Bacteroidia</taxon>
        <taxon>Bacteroidales</taxon>
        <taxon>Tannerellaceae</taxon>
        <taxon>Parabacteroides</taxon>
    </lineage>
</organism>
<comment type="subcellular location">
    <subcellularLocation>
        <location evidence="1">Membrane</location>
        <topology evidence="1">Multi-pass membrane protein</topology>
    </subcellularLocation>
</comment>
<accession>K5ZUF7</accession>
<dbReference type="AlphaFoldDB" id="K5ZUF7"/>
<feature type="domain" description="HTH cro/C1-type" evidence="7">
    <location>
        <begin position="8"/>
        <end position="62"/>
    </location>
</feature>
<dbReference type="PANTHER" id="PTHR46797">
    <property type="entry name" value="HTH-TYPE TRANSCRIPTIONAL REGULATOR"/>
    <property type="match status" value="1"/>
</dbReference>
<evidence type="ECO:0000259" key="7">
    <source>
        <dbReference type="PROSITE" id="PS50943"/>
    </source>
</evidence>
<dbReference type="InterPro" id="IPR010982">
    <property type="entry name" value="Lambda_DNA-bd_dom_sf"/>
</dbReference>
<name>K5ZUF7_9BACT</name>
<dbReference type="GO" id="GO:0005829">
    <property type="term" value="C:cytosol"/>
    <property type="evidence" value="ECO:0007669"/>
    <property type="project" value="TreeGrafter"/>
</dbReference>
<evidence type="ECO:0000256" key="4">
    <source>
        <dbReference type="ARBA" id="ARBA00023125"/>
    </source>
</evidence>
<dbReference type="InterPro" id="IPR050807">
    <property type="entry name" value="TransReg_Diox_bact_type"/>
</dbReference>
<keyword evidence="5 6" id="KW-0472">Membrane</keyword>
<evidence type="ECO:0000313" key="8">
    <source>
        <dbReference type="EMBL" id="EKN14955.1"/>
    </source>
</evidence>
<reference evidence="8 9" key="1">
    <citation type="submission" date="2012-02" db="EMBL/GenBank/DDBJ databases">
        <title>The Genome Sequence of Parabacteroides goldsteinii CL02T12C30.</title>
        <authorList>
            <consortium name="The Broad Institute Genome Sequencing Platform"/>
            <person name="Earl A."/>
            <person name="Ward D."/>
            <person name="Feldgarden M."/>
            <person name="Gevers D."/>
            <person name="Zitomersky N.L."/>
            <person name="Coyne M.J."/>
            <person name="Comstock L.E."/>
            <person name="Young S.K."/>
            <person name="Zeng Q."/>
            <person name="Gargeya S."/>
            <person name="Fitzgerald M."/>
            <person name="Haas B."/>
            <person name="Abouelleil A."/>
            <person name="Alvarado L."/>
            <person name="Arachchi H.M."/>
            <person name="Berlin A."/>
            <person name="Chapman S.B."/>
            <person name="Gearin G."/>
            <person name="Goldberg J."/>
            <person name="Griggs A."/>
            <person name="Gujja S."/>
            <person name="Hansen M."/>
            <person name="Heiman D."/>
            <person name="Howarth C."/>
            <person name="Larimer J."/>
            <person name="Lui A."/>
            <person name="MacDonald P.J.P."/>
            <person name="McCowen C."/>
            <person name="Montmayeur A."/>
            <person name="Murphy C."/>
            <person name="Neiman D."/>
            <person name="Pearson M."/>
            <person name="Priest M."/>
            <person name="Roberts A."/>
            <person name="Saif S."/>
            <person name="Shea T."/>
            <person name="Sisk P."/>
            <person name="Stolte C."/>
            <person name="Sykes S."/>
            <person name="Wortman J."/>
            <person name="Nusbaum C."/>
            <person name="Birren B."/>
        </authorList>
    </citation>
    <scope>NUCLEOTIDE SEQUENCE [LARGE SCALE GENOMIC DNA]</scope>
    <source>
        <strain evidence="8 9">CL02T12C30</strain>
    </source>
</reference>
<dbReference type="PATRIC" id="fig|999418.3.peg.2905"/>
<evidence type="ECO:0000256" key="2">
    <source>
        <dbReference type="ARBA" id="ARBA00022692"/>
    </source>
</evidence>
<dbReference type="EMBL" id="AGZO01000018">
    <property type="protein sequence ID" value="EKN14955.1"/>
    <property type="molecule type" value="Genomic_DNA"/>
</dbReference>
<dbReference type="CDD" id="cd00093">
    <property type="entry name" value="HTH_XRE"/>
    <property type="match status" value="1"/>
</dbReference>
<dbReference type="SUPFAM" id="SSF47413">
    <property type="entry name" value="lambda repressor-like DNA-binding domains"/>
    <property type="match status" value="1"/>
</dbReference>
<dbReference type="HOGENOM" id="CLU_099806_1_0_10"/>